<organism evidence="10">
    <name type="scientific">Petromyzon marinus</name>
    <name type="common">Sea lamprey</name>
    <dbReference type="NCBI Taxonomy" id="7757"/>
    <lineage>
        <taxon>Eukaryota</taxon>
        <taxon>Metazoa</taxon>
        <taxon>Chordata</taxon>
        <taxon>Craniata</taxon>
        <taxon>Vertebrata</taxon>
        <taxon>Cyclostomata</taxon>
        <taxon>Hyperoartia</taxon>
        <taxon>Petromyzontiformes</taxon>
        <taxon>Petromyzontidae</taxon>
        <taxon>Petromyzon</taxon>
    </lineage>
</organism>
<evidence type="ECO:0000256" key="5">
    <source>
        <dbReference type="ARBA" id="ARBA00022989"/>
    </source>
</evidence>
<protein>
    <recommendedName>
        <fullName evidence="11">Calcium homeostasis modulator family member 6</fullName>
    </recommendedName>
</protein>
<dbReference type="PANTHER" id="PTHR32261">
    <property type="entry name" value="CALCIUM HOMEOSTASIS MODULATOR PROTEIN"/>
    <property type="match status" value="1"/>
</dbReference>
<keyword evidence="3" id="KW-0813">Transport</keyword>
<keyword evidence="7 9" id="KW-0472">Membrane</keyword>
<feature type="transmembrane region" description="Helical" evidence="9">
    <location>
        <begin position="197"/>
        <end position="220"/>
    </location>
</feature>
<dbReference type="GO" id="GO:0005261">
    <property type="term" value="F:monoatomic cation channel activity"/>
    <property type="evidence" value="ECO:0007669"/>
    <property type="project" value="TreeGrafter"/>
</dbReference>
<dbReference type="InterPro" id="IPR029569">
    <property type="entry name" value="CALHM"/>
</dbReference>
<evidence type="ECO:0000256" key="3">
    <source>
        <dbReference type="ARBA" id="ARBA00022448"/>
    </source>
</evidence>
<evidence type="ECO:0008006" key="11">
    <source>
        <dbReference type="Google" id="ProtNLM"/>
    </source>
</evidence>
<feature type="transmembrane region" description="Helical" evidence="9">
    <location>
        <begin position="54"/>
        <end position="75"/>
    </location>
</feature>
<keyword evidence="4 9" id="KW-0812">Transmembrane</keyword>
<keyword evidence="6" id="KW-0406">Ion transport</keyword>
<comment type="similarity">
    <text evidence="2">Belongs to the CALHM family.</text>
</comment>
<dbReference type="Pfam" id="PF14798">
    <property type="entry name" value="Ca_hom_mod"/>
    <property type="match status" value="1"/>
</dbReference>
<name>S4RCB3_PETMA</name>
<dbReference type="STRING" id="7757.ENSPMAP00000002845"/>
<comment type="subcellular location">
    <subcellularLocation>
        <location evidence="1">Membrane</location>
        <topology evidence="1">Multi-pass membrane protein</topology>
    </subcellularLocation>
</comment>
<evidence type="ECO:0000256" key="2">
    <source>
        <dbReference type="ARBA" id="ARBA00008497"/>
    </source>
</evidence>
<dbReference type="GeneTree" id="ENSGT01030000234610"/>
<dbReference type="HOGENOM" id="CLU_069286_2_0_1"/>
<accession>S4RCB3</accession>
<dbReference type="GO" id="GO:0005886">
    <property type="term" value="C:plasma membrane"/>
    <property type="evidence" value="ECO:0007669"/>
    <property type="project" value="TreeGrafter"/>
</dbReference>
<evidence type="ECO:0000256" key="9">
    <source>
        <dbReference type="SAM" id="Phobius"/>
    </source>
</evidence>
<dbReference type="GO" id="GO:1904669">
    <property type="term" value="P:ATP export"/>
    <property type="evidence" value="ECO:0007669"/>
    <property type="project" value="UniProtKB-ARBA"/>
</dbReference>
<reference evidence="10" key="1">
    <citation type="submission" date="2025-08" db="UniProtKB">
        <authorList>
            <consortium name="Ensembl"/>
        </authorList>
    </citation>
    <scope>IDENTIFICATION</scope>
</reference>
<evidence type="ECO:0000256" key="4">
    <source>
        <dbReference type="ARBA" id="ARBA00022692"/>
    </source>
</evidence>
<dbReference type="Ensembl" id="ENSPMAT00000002859.1">
    <property type="protein sequence ID" value="ENSPMAP00000002845.1"/>
    <property type="gene ID" value="ENSPMAG00000002610.1"/>
</dbReference>
<evidence type="ECO:0000256" key="7">
    <source>
        <dbReference type="ARBA" id="ARBA00023136"/>
    </source>
</evidence>
<evidence type="ECO:0000256" key="8">
    <source>
        <dbReference type="ARBA" id="ARBA00023303"/>
    </source>
</evidence>
<proteinExistence type="inferred from homology"/>
<evidence type="ECO:0000256" key="1">
    <source>
        <dbReference type="ARBA" id="ARBA00004141"/>
    </source>
</evidence>
<reference evidence="10" key="2">
    <citation type="submission" date="2025-09" db="UniProtKB">
        <authorList>
            <consortium name="Ensembl"/>
        </authorList>
    </citation>
    <scope>IDENTIFICATION</scope>
</reference>
<keyword evidence="8" id="KW-0407">Ion channel</keyword>
<evidence type="ECO:0000313" key="10">
    <source>
        <dbReference type="Ensembl" id="ENSPMAP00000002845.1"/>
    </source>
</evidence>
<keyword evidence="5 9" id="KW-1133">Transmembrane helix</keyword>
<dbReference type="PANTHER" id="PTHR32261:SF1">
    <property type="entry name" value="CALCIUM HOMEOSTASIS MODULATOR PROTEIN"/>
    <property type="match status" value="1"/>
</dbReference>
<evidence type="ECO:0000256" key="6">
    <source>
        <dbReference type="ARBA" id="ARBA00023065"/>
    </source>
</evidence>
<dbReference type="OMA" id="LNTHTWN"/>
<sequence>VEKTSVTAMFSELVRYMSGHSATLQRLLVALLAAAAQQIFQALSFRCPCLPGRNSAYAAVSIGVPALLLLLASWASGPRVWKLVTGCCVSRATTYRSRCEHPGTRTHRSSCTHVVVSVSGRALVAPISWIAVALLNGSYYVCAESERVDTSPYALPPAARTREMLAQLPCVANASLPPALLHVRNDILRHLSTESQLLGWTVLGSAGLLGMLFMCFAHWVSPVSYHQLRFWRSYIDNSYLLF</sequence>
<dbReference type="AlphaFoldDB" id="S4RCB3"/>